<dbReference type="SUPFAM" id="SSF56801">
    <property type="entry name" value="Acetyl-CoA synthetase-like"/>
    <property type="match status" value="1"/>
</dbReference>
<dbReference type="PANTHER" id="PTHR22754:SF32">
    <property type="entry name" value="DISCO-INTERACTING PROTEIN 2"/>
    <property type="match status" value="1"/>
</dbReference>
<keyword evidence="2 7" id="KW-0436">Ligase</keyword>
<comment type="caution">
    <text evidence="7">The sequence shown here is derived from an EMBL/GenBank/DDBJ whole genome shotgun (WGS) entry which is preliminary data.</text>
</comment>
<name>A0ABW8DAY8_9GAMM</name>
<dbReference type="Gene3D" id="3.40.50.12780">
    <property type="entry name" value="N-terminal domain of ligase-like"/>
    <property type="match status" value="1"/>
</dbReference>
<evidence type="ECO:0000256" key="3">
    <source>
        <dbReference type="ARBA" id="ARBA00022832"/>
    </source>
</evidence>
<dbReference type="InterPro" id="IPR045851">
    <property type="entry name" value="AMP-bd_C_sf"/>
</dbReference>
<dbReference type="CDD" id="cd05931">
    <property type="entry name" value="FAAL"/>
    <property type="match status" value="1"/>
</dbReference>
<dbReference type="InterPro" id="IPR040097">
    <property type="entry name" value="FAAL/FAAC"/>
</dbReference>
<dbReference type="GO" id="GO:0016874">
    <property type="term" value="F:ligase activity"/>
    <property type="evidence" value="ECO:0007669"/>
    <property type="project" value="UniProtKB-KW"/>
</dbReference>
<gene>
    <name evidence="7" type="ORF">ACD661_15005</name>
</gene>
<reference evidence="7 8" key="1">
    <citation type="submission" date="2024-08" db="EMBL/GenBank/DDBJ databases">
        <title>Draft Genome Sequence of Legionella lytica strain DSB2004, Isolated From a Fire Sprinkler System.</title>
        <authorList>
            <person name="Everhart A.D."/>
            <person name="Kidane D.T."/>
            <person name="Farone A.L."/>
            <person name="Farone M.B."/>
        </authorList>
    </citation>
    <scope>NUCLEOTIDE SEQUENCE [LARGE SCALE GENOMIC DNA]</scope>
    <source>
        <strain evidence="7 8">DSB2004</strain>
    </source>
</reference>
<dbReference type="InterPro" id="IPR025110">
    <property type="entry name" value="AMP-bd_C"/>
</dbReference>
<feature type="domain" description="AMP-binding enzyme C-terminal" evidence="6">
    <location>
        <begin position="472"/>
        <end position="581"/>
    </location>
</feature>
<organism evidence="7 8">
    <name type="scientific">Legionella lytica</name>
    <dbReference type="NCBI Taxonomy" id="96232"/>
    <lineage>
        <taxon>Bacteria</taxon>
        <taxon>Pseudomonadati</taxon>
        <taxon>Pseudomonadota</taxon>
        <taxon>Gammaproteobacteria</taxon>
        <taxon>Legionellales</taxon>
        <taxon>Legionellaceae</taxon>
        <taxon>Legionella</taxon>
    </lineage>
</organism>
<evidence type="ECO:0000313" key="8">
    <source>
        <dbReference type="Proteomes" id="UP001615550"/>
    </source>
</evidence>
<dbReference type="InterPro" id="IPR000873">
    <property type="entry name" value="AMP-dep_synth/lig_dom"/>
</dbReference>
<protein>
    <submittedName>
        <fullName evidence="7">Fatty acyl-AMP ligase</fullName>
    </submittedName>
</protein>
<dbReference type="Pfam" id="PF00501">
    <property type="entry name" value="AMP-binding"/>
    <property type="match status" value="1"/>
</dbReference>
<sequence length="583" mass="65826">MESIASEFVNKNLAHPNKIAVEFFAHKSSKVQVNYQMLIQRAQNLAQHLIDSGYSNQRLLIIIEPGIDYIIAFWACIFAKAIAVPVMVPLNKSAADNLNHIAHNAGIGAVLTSESIQKKLRQLYAINKLANNRITQFAHKLLRKVHQNIKLSINDVSWIIGSHFYENAKPYTLVPNIEHDQIIFLQYTSGSTNNPKGVMVTNRSLLENLKQINDTFVCKVDKVISWLPPYHDMGLIGTMLCSLLYGKTLYLLSPFDFIKNPLNFLRVITEEKPEISAMPNFAYRLLASKLRSGDASAYDLSSMKFWLNGAEPVNHHTMDNFVRVFSKVGVKPETVYPVYGLAEATLLVSGAKEAGEAYLTIYIDKEAFFDNKIVIVDESHPHALATVSCGRVVDGIDFRVVNPEDTHLCQEMEIGEVWLAGHNITSGYWKNKEETTKSFHNTLDTHEQKYFRTGDLGFIYQQQVFITGRLKDLIILNGKNYYPQDIEALLEKADPAVRAGCSAAFAVKYEDKEKLVIVCEVKKVVDVELVKRNIQGKVAQNFHITVDEIVLIQSRSIPKTTSGKIKRKQTLQQYLNHELKVVA</sequence>
<comment type="similarity">
    <text evidence="1">Belongs to the ATP-dependent AMP-binding enzyme family.</text>
</comment>
<dbReference type="RefSeq" id="WP_400188684.1">
    <property type="nucleotide sequence ID" value="NZ_JBGORX010000010.1"/>
</dbReference>
<evidence type="ECO:0000313" key="7">
    <source>
        <dbReference type="EMBL" id="MFJ1269869.1"/>
    </source>
</evidence>
<dbReference type="Gene3D" id="3.30.300.30">
    <property type="match status" value="1"/>
</dbReference>
<evidence type="ECO:0000259" key="6">
    <source>
        <dbReference type="Pfam" id="PF23024"/>
    </source>
</evidence>
<evidence type="ECO:0000256" key="1">
    <source>
        <dbReference type="ARBA" id="ARBA00006432"/>
    </source>
</evidence>
<keyword evidence="4" id="KW-0443">Lipid metabolism</keyword>
<evidence type="ECO:0000256" key="2">
    <source>
        <dbReference type="ARBA" id="ARBA00022598"/>
    </source>
</evidence>
<dbReference type="InterPro" id="IPR042099">
    <property type="entry name" value="ANL_N_sf"/>
</dbReference>
<dbReference type="Proteomes" id="UP001615550">
    <property type="component" value="Unassembled WGS sequence"/>
</dbReference>
<feature type="domain" description="AMP-dependent synthetase/ligase" evidence="5">
    <location>
        <begin position="14"/>
        <end position="429"/>
    </location>
</feature>
<evidence type="ECO:0000256" key="4">
    <source>
        <dbReference type="ARBA" id="ARBA00023098"/>
    </source>
</evidence>
<dbReference type="EMBL" id="JBGORX010000010">
    <property type="protein sequence ID" value="MFJ1269869.1"/>
    <property type="molecule type" value="Genomic_DNA"/>
</dbReference>
<keyword evidence="3" id="KW-0276">Fatty acid metabolism</keyword>
<dbReference type="PANTHER" id="PTHR22754">
    <property type="entry name" value="DISCO-INTERACTING PROTEIN 2 DIP2 -RELATED"/>
    <property type="match status" value="1"/>
</dbReference>
<evidence type="ECO:0000259" key="5">
    <source>
        <dbReference type="Pfam" id="PF00501"/>
    </source>
</evidence>
<keyword evidence="8" id="KW-1185">Reference proteome</keyword>
<dbReference type="Pfam" id="PF23024">
    <property type="entry name" value="AMP-dom_DIP2-like"/>
    <property type="match status" value="1"/>
</dbReference>
<proteinExistence type="inferred from homology"/>
<accession>A0ABW8DAY8</accession>